<feature type="compositionally biased region" description="Basic and acidic residues" evidence="2">
    <location>
        <begin position="493"/>
        <end position="514"/>
    </location>
</feature>
<protein>
    <submittedName>
        <fullName evidence="4">Rho GTPase activation protein</fullName>
    </submittedName>
</protein>
<feature type="compositionally biased region" description="Polar residues" evidence="2">
    <location>
        <begin position="518"/>
        <end position="532"/>
    </location>
</feature>
<dbReference type="Gene3D" id="1.10.555.10">
    <property type="entry name" value="Rho GTPase activation protein"/>
    <property type="match status" value="1"/>
</dbReference>
<feature type="compositionally biased region" description="Basic and acidic residues" evidence="2">
    <location>
        <begin position="53"/>
        <end position="69"/>
    </location>
</feature>
<dbReference type="GO" id="GO:0007165">
    <property type="term" value="P:signal transduction"/>
    <property type="evidence" value="ECO:0007669"/>
    <property type="project" value="InterPro"/>
</dbReference>
<dbReference type="PROSITE" id="PS50238">
    <property type="entry name" value="RHOGAP"/>
    <property type="match status" value="1"/>
</dbReference>
<reference evidence="4" key="1">
    <citation type="journal article" date="2020" name="Stud. Mycol.">
        <title>101 Dothideomycetes genomes: a test case for predicting lifestyles and emergence of pathogens.</title>
        <authorList>
            <person name="Haridas S."/>
            <person name="Albert R."/>
            <person name="Binder M."/>
            <person name="Bloem J."/>
            <person name="Labutti K."/>
            <person name="Salamov A."/>
            <person name="Andreopoulos B."/>
            <person name="Baker S."/>
            <person name="Barry K."/>
            <person name="Bills G."/>
            <person name="Bluhm B."/>
            <person name="Cannon C."/>
            <person name="Castanera R."/>
            <person name="Culley D."/>
            <person name="Daum C."/>
            <person name="Ezra D."/>
            <person name="Gonzalez J."/>
            <person name="Henrissat B."/>
            <person name="Kuo A."/>
            <person name="Liang C."/>
            <person name="Lipzen A."/>
            <person name="Lutzoni F."/>
            <person name="Magnuson J."/>
            <person name="Mondo S."/>
            <person name="Nolan M."/>
            <person name="Ohm R."/>
            <person name="Pangilinan J."/>
            <person name="Park H.-J."/>
            <person name="Ramirez L."/>
            <person name="Alfaro M."/>
            <person name="Sun H."/>
            <person name="Tritt A."/>
            <person name="Yoshinaga Y."/>
            <person name="Zwiers L.-H."/>
            <person name="Turgeon B."/>
            <person name="Goodwin S."/>
            <person name="Spatafora J."/>
            <person name="Crous P."/>
            <person name="Grigoriev I."/>
        </authorList>
    </citation>
    <scope>NUCLEOTIDE SEQUENCE</scope>
    <source>
        <strain evidence="4">CBS 116435</strain>
    </source>
</reference>
<evidence type="ECO:0000256" key="2">
    <source>
        <dbReference type="SAM" id="MobiDB-lite"/>
    </source>
</evidence>
<proteinExistence type="predicted"/>
<dbReference type="InterPro" id="IPR000198">
    <property type="entry name" value="RhoGAP_dom"/>
</dbReference>
<evidence type="ECO:0000313" key="4">
    <source>
        <dbReference type="EMBL" id="KAF2725416.1"/>
    </source>
</evidence>
<dbReference type="AlphaFoldDB" id="A0A9P4UU50"/>
<feature type="compositionally biased region" description="Basic and acidic residues" evidence="2">
    <location>
        <begin position="89"/>
        <end position="112"/>
    </location>
</feature>
<dbReference type="SMART" id="SM00324">
    <property type="entry name" value="RhoGAP"/>
    <property type="match status" value="1"/>
</dbReference>
<comment type="caution">
    <text evidence="4">The sequence shown here is derived from an EMBL/GenBank/DDBJ whole genome shotgun (WGS) entry which is preliminary data.</text>
</comment>
<gene>
    <name evidence="4" type="ORF">K431DRAFT_77710</name>
</gene>
<keyword evidence="5" id="KW-1185">Reference proteome</keyword>
<feature type="compositionally biased region" description="Basic and acidic residues" evidence="2">
    <location>
        <begin position="433"/>
        <end position="442"/>
    </location>
</feature>
<dbReference type="InterPro" id="IPR008936">
    <property type="entry name" value="Rho_GTPase_activation_prot"/>
</dbReference>
<dbReference type="Proteomes" id="UP000799441">
    <property type="component" value="Unassembled WGS sequence"/>
</dbReference>
<organism evidence="4 5">
    <name type="scientific">Polychaeton citri CBS 116435</name>
    <dbReference type="NCBI Taxonomy" id="1314669"/>
    <lineage>
        <taxon>Eukaryota</taxon>
        <taxon>Fungi</taxon>
        <taxon>Dikarya</taxon>
        <taxon>Ascomycota</taxon>
        <taxon>Pezizomycotina</taxon>
        <taxon>Dothideomycetes</taxon>
        <taxon>Dothideomycetidae</taxon>
        <taxon>Capnodiales</taxon>
        <taxon>Capnodiaceae</taxon>
        <taxon>Polychaeton</taxon>
    </lineage>
</organism>
<dbReference type="InterPro" id="IPR050729">
    <property type="entry name" value="Rho-GAP"/>
</dbReference>
<evidence type="ECO:0000259" key="3">
    <source>
        <dbReference type="PROSITE" id="PS50238"/>
    </source>
</evidence>
<feature type="compositionally biased region" description="Polar residues" evidence="2">
    <location>
        <begin position="18"/>
        <end position="36"/>
    </location>
</feature>
<dbReference type="EMBL" id="MU003767">
    <property type="protein sequence ID" value="KAF2725416.1"/>
    <property type="molecule type" value="Genomic_DNA"/>
</dbReference>
<feature type="region of interest" description="Disordered" evidence="2">
    <location>
        <begin position="397"/>
        <end position="553"/>
    </location>
</feature>
<feature type="region of interest" description="Disordered" evidence="2">
    <location>
        <begin position="1"/>
        <end position="172"/>
    </location>
</feature>
<feature type="domain" description="Rho-GAP" evidence="3">
    <location>
        <begin position="190"/>
        <end position="393"/>
    </location>
</feature>
<accession>A0A9P4UU50</accession>
<keyword evidence="1" id="KW-0343">GTPase activation</keyword>
<dbReference type="GO" id="GO:0005938">
    <property type="term" value="C:cell cortex"/>
    <property type="evidence" value="ECO:0007669"/>
    <property type="project" value="UniProtKB-ARBA"/>
</dbReference>
<dbReference type="PANTHER" id="PTHR23176">
    <property type="entry name" value="RHO/RAC/CDC GTPASE-ACTIVATING PROTEIN"/>
    <property type="match status" value="1"/>
</dbReference>
<sequence>MNHKADNTPVPPKRSDRLSPQPSPHSASDTFTNTSAKSKDTKSRTMFGRAKSIRRDSNSRPRPTADKSNFEPPKTAPLDPNWASSTDMFKGRGKDTRRGKSAERPMTRESGENLHASFQAKDGSVHREKDKSSFVNSSKNVMSKAKSGGGNFLNRLGKIGRSSSDHKAEPEVSDSQYVTKVINKPLIEQTRLTRISKDMTTCRDKTEFWMPALPWRCIDYLNLHCETEGLYRIPGSVPQVKKWQRRFDTVLDINIFEASEEYIEHDIASMLKAWLRDLPTEIFPKQLQHELAAELERENPMFRDAPQVPSKVRECLSDLPPFNYYLLFAITCHLSLLLSNQQKNKMNLENLAICIGPGLNLERWLFNFLVGDWRHCWAGCAVEEEFLDAERAWANGEDVPSNSAGPGSDANSQAGSVHNESAVSSDGASGKTEAFEDARATNEECDAETPKVSRRGKAREGSEPSVYMPSGYGRYATGGVRTPDRVAAISSQEVRRPATAENAEPRAAQRDRSHSRTPRQASAGHNRSQSDLPLTPVKGTVSGGEIPMLRRPS</sequence>
<feature type="compositionally biased region" description="Polar residues" evidence="2">
    <location>
        <begin position="400"/>
        <end position="427"/>
    </location>
</feature>
<dbReference type="PANTHER" id="PTHR23176:SF125">
    <property type="entry name" value="GTPASE ACTIVATOR (BEM2), PUTATIVE (AFU_ORTHOLOGUE AFUA_7G04450)-RELATED"/>
    <property type="match status" value="1"/>
</dbReference>
<dbReference type="Pfam" id="PF00620">
    <property type="entry name" value="RhoGAP"/>
    <property type="match status" value="1"/>
</dbReference>
<dbReference type="SUPFAM" id="SSF48350">
    <property type="entry name" value="GTPase activation domain, GAP"/>
    <property type="match status" value="1"/>
</dbReference>
<evidence type="ECO:0000256" key="1">
    <source>
        <dbReference type="ARBA" id="ARBA00022468"/>
    </source>
</evidence>
<feature type="compositionally biased region" description="Basic and acidic residues" evidence="2">
    <location>
        <begin position="123"/>
        <end position="132"/>
    </location>
</feature>
<dbReference type="OrthoDB" id="185175at2759"/>
<dbReference type="GO" id="GO:0005096">
    <property type="term" value="F:GTPase activator activity"/>
    <property type="evidence" value="ECO:0007669"/>
    <property type="project" value="UniProtKB-KW"/>
</dbReference>
<evidence type="ECO:0000313" key="5">
    <source>
        <dbReference type="Proteomes" id="UP000799441"/>
    </source>
</evidence>
<name>A0A9P4UU50_9PEZI</name>
<dbReference type="CDD" id="cd00159">
    <property type="entry name" value="RhoGAP"/>
    <property type="match status" value="1"/>
</dbReference>